<evidence type="ECO:0008006" key="4">
    <source>
        <dbReference type="Google" id="ProtNLM"/>
    </source>
</evidence>
<protein>
    <recommendedName>
        <fullName evidence="4">TIGR03503 family protein</fullName>
    </recommendedName>
</protein>
<dbReference type="AlphaFoldDB" id="A0A8I2B5R5"/>
<keyword evidence="1" id="KW-1133">Transmembrane helix</keyword>
<comment type="caution">
    <text evidence="2">The sequence shown here is derived from an EMBL/GenBank/DDBJ whole genome shotgun (WGS) entry which is preliminary data.</text>
</comment>
<dbReference type="Proteomes" id="UP000664658">
    <property type="component" value="Unassembled WGS sequence"/>
</dbReference>
<evidence type="ECO:0000313" key="3">
    <source>
        <dbReference type="Proteomes" id="UP000664658"/>
    </source>
</evidence>
<organism evidence="2 3">
    <name type="scientific">Plesiomonas shigelloides</name>
    <name type="common">Aeromonas shigelloides</name>
    <dbReference type="NCBI Taxonomy" id="703"/>
    <lineage>
        <taxon>Bacteria</taxon>
        <taxon>Pseudomonadati</taxon>
        <taxon>Pseudomonadota</taxon>
        <taxon>Gammaproteobacteria</taxon>
        <taxon>Enterobacterales</taxon>
        <taxon>Enterobacteriaceae</taxon>
        <taxon>Plesiomonas</taxon>
    </lineage>
</organism>
<sequence length="483" mass="53296">MHNGLDNGATITARMGITRWSNRLTRPRRLAFRMLACCLGMTLSASVAAMDSDATAPMTPPDSITVEHDAIFANRFRLDRTVQWLTLLISRSDNQEQLVLVQPDGSKLNARMDSPDVHWWRSPTLEIVTINRPMQGPWQVSAPEGTVSTFIGVPDMQLSADSMPQPLYQHEQLKLTARVLVNNQPLLRADILQHLRLHAEFVPVNANHALQAGQDTVRAGRPAVMAGELRDDGQHLDAKAGDGIFTMQLPVNPAPGEYVLTINTGDGIYLPPFREQVTVHPMPLQAQFLQGRTASQNHRLDVSSDATRIVPGSLLVRVDEKIPGGLNAEYQVQAPATGNSVSLEIPQRDFIGNYSLTAWIYAQQVGDRPLSLLLPEQRFMVVTSQQQTQQLLNQLAQQKQQQALSEQAQAELASVTQAARNQGSHRLQMVLLGTVLVVGIFGAAVWGGIALRRAHQRRQALLVLRHQQASSQKVGQRDLSSSR</sequence>
<name>A0A8I2B5R5_PLESH</name>
<feature type="transmembrane region" description="Helical" evidence="1">
    <location>
        <begin position="429"/>
        <end position="451"/>
    </location>
</feature>
<keyword evidence="1" id="KW-0812">Transmembrane</keyword>
<dbReference type="NCBIfam" id="NF041940">
    <property type="entry name" value="choice_anch_X"/>
    <property type="match status" value="1"/>
</dbReference>
<accession>A0A8I2B5R5</accession>
<proteinExistence type="predicted"/>
<evidence type="ECO:0000313" key="2">
    <source>
        <dbReference type="EMBL" id="MBO1108883.1"/>
    </source>
</evidence>
<keyword evidence="1" id="KW-0472">Membrane</keyword>
<evidence type="ECO:0000256" key="1">
    <source>
        <dbReference type="SAM" id="Phobius"/>
    </source>
</evidence>
<reference evidence="2" key="1">
    <citation type="submission" date="2021-03" db="EMBL/GenBank/DDBJ databases">
        <title>Plesiomonas shigelloides zfcc0051, isolated from zebrafish feces.</title>
        <authorList>
            <person name="Vanderhoek Z."/>
            <person name="Gaulke C."/>
        </authorList>
    </citation>
    <scope>NUCLEOTIDE SEQUENCE</scope>
    <source>
        <strain evidence="2">Zfcc0051</strain>
    </source>
</reference>
<gene>
    <name evidence="2" type="ORF">J2R62_11775</name>
</gene>
<dbReference type="EMBL" id="JAFNAA010000012">
    <property type="protein sequence ID" value="MBO1108883.1"/>
    <property type="molecule type" value="Genomic_DNA"/>
</dbReference>